<evidence type="ECO:0000256" key="2">
    <source>
        <dbReference type="ARBA" id="ARBA00007553"/>
    </source>
</evidence>
<dbReference type="InterPro" id="IPR002477">
    <property type="entry name" value="Peptidoglycan-bd-like"/>
</dbReference>
<dbReference type="PANTHER" id="PTHR30417">
    <property type="entry name" value="N-ACETYLMURAMOYL-L-ALANINE AMIDASE AMID"/>
    <property type="match status" value="1"/>
</dbReference>
<name>A0AAU6U840_UNCXX</name>
<evidence type="ECO:0000313" key="7">
    <source>
        <dbReference type="EMBL" id="XAG70291.1"/>
    </source>
</evidence>
<gene>
    <name evidence="7" type="ORF">MRM75_04640</name>
</gene>
<dbReference type="CDD" id="cd06583">
    <property type="entry name" value="PGRP"/>
    <property type="match status" value="1"/>
</dbReference>
<dbReference type="Pfam" id="PF01510">
    <property type="entry name" value="Amidase_2"/>
    <property type="match status" value="1"/>
</dbReference>
<dbReference type="GO" id="GO:0019867">
    <property type="term" value="C:outer membrane"/>
    <property type="evidence" value="ECO:0007669"/>
    <property type="project" value="TreeGrafter"/>
</dbReference>
<dbReference type="Gene3D" id="1.10.101.10">
    <property type="entry name" value="PGBD-like superfamily/PGBD"/>
    <property type="match status" value="1"/>
</dbReference>
<dbReference type="InterPro" id="IPR036366">
    <property type="entry name" value="PGBDSf"/>
</dbReference>
<evidence type="ECO:0000256" key="5">
    <source>
        <dbReference type="ARBA" id="ARBA00023316"/>
    </source>
</evidence>
<dbReference type="GO" id="GO:0009253">
    <property type="term" value="P:peptidoglycan catabolic process"/>
    <property type="evidence" value="ECO:0007669"/>
    <property type="project" value="InterPro"/>
</dbReference>
<dbReference type="GO" id="GO:0008745">
    <property type="term" value="F:N-acetylmuramoyl-L-alanine amidase activity"/>
    <property type="evidence" value="ECO:0007669"/>
    <property type="project" value="UniProtKB-EC"/>
</dbReference>
<keyword evidence="4" id="KW-0378">Hydrolase</keyword>
<dbReference type="EC" id="3.5.1.28" evidence="3"/>
<comment type="similarity">
    <text evidence="2">Belongs to the N-acetylmuramoyl-L-alanine amidase 2 family.</text>
</comment>
<evidence type="ECO:0000256" key="1">
    <source>
        <dbReference type="ARBA" id="ARBA00001561"/>
    </source>
</evidence>
<reference evidence="7" key="1">
    <citation type="submission" date="2022-03" db="EMBL/GenBank/DDBJ databases">
        <title>Sea Food Isolates.</title>
        <authorList>
            <person name="Li c."/>
        </authorList>
    </citation>
    <scope>NUCLEOTIDE SEQUENCE</scope>
    <source>
        <strain evidence="7">19CA06SA08-2</strain>
    </source>
</reference>
<dbReference type="InterPro" id="IPR002502">
    <property type="entry name" value="Amidase_domain"/>
</dbReference>
<comment type="catalytic activity">
    <reaction evidence="1">
        <text>Hydrolyzes the link between N-acetylmuramoyl residues and L-amino acid residues in certain cell-wall glycopeptides.</text>
        <dbReference type="EC" id="3.5.1.28"/>
    </reaction>
</comment>
<protein>
    <recommendedName>
        <fullName evidence="3">N-acetylmuramoyl-L-alanine amidase</fullName>
        <ecNumber evidence="3">3.5.1.28</ecNumber>
    </recommendedName>
</protein>
<dbReference type="SUPFAM" id="SSF55846">
    <property type="entry name" value="N-acetylmuramoyl-L-alanine amidase-like"/>
    <property type="match status" value="1"/>
</dbReference>
<dbReference type="Gene3D" id="3.40.80.10">
    <property type="entry name" value="Peptidoglycan recognition protein-like"/>
    <property type="match status" value="1"/>
</dbReference>
<dbReference type="InterPro" id="IPR036505">
    <property type="entry name" value="Amidase/PGRP_sf"/>
</dbReference>
<dbReference type="Pfam" id="PF01471">
    <property type="entry name" value="PG_binding_1"/>
    <property type="match status" value="1"/>
</dbReference>
<keyword evidence="5" id="KW-0961">Cell wall biogenesis/degradation</keyword>
<dbReference type="GO" id="GO:0071555">
    <property type="term" value="P:cell wall organization"/>
    <property type="evidence" value="ECO:0007669"/>
    <property type="project" value="UniProtKB-KW"/>
</dbReference>
<proteinExistence type="inferred from homology"/>
<dbReference type="InterPro" id="IPR051206">
    <property type="entry name" value="NAMLAA_amidase_2"/>
</dbReference>
<dbReference type="SUPFAM" id="SSF47090">
    <property type="entry name" value="PGBD-like"/>
    <property type="match status" value="1"/>
</dbReference>
<sequence>MGQRICSLSARVPLASGRRWPSHLPGPGSNGVIWLRLWSLCLILLLSACQPAPYQLSSRYPSASQNERIAFLILHYTDEDDANSLRLLTEPAHQVSAHYLIPRDTDQTPLPVYQLVPDSQRAWHAGRSRWHQYAGLNASSLGIEIVNLGYPPEDALLPAHQRRWQPYTQAQIAAIGALTQKLVQRYRIPPTQVLAHSDVAPERKQDPGPHFPWRELALHYGVGAWPDEARVTALRQQPAPTWNALTWQQQLARYGYGIAPSGTWDEQSRAALRAFQLHFRPALVSGEPDEQSQAILTALLERYFPEPG</sequence>
<dbReference type="AlphaFoldDB" id="A0AAU6U840"/>
<dbReference type="GO" id="GO:0009254">
    <property type="term" value="P:peptidoglycan turnover"/>
    <property type="evidence" value="ECO:0007669"/>
    <property type="project" value="TreeGrafter"/>
</dbReference>
<dbReference type="EMBL" id="CP095353">
    <property type="protein sequence ID" value="XAG70291.1"/>
    <property type="molecule type" value="Genomic_DNA"/>
</dbReference>
<dbReference type="FunFam" id="3.40.80.10:FF:000003">
    <property type="entry name" value="N-acetylmuramoyl-L-alanine amidase"/>
    <property type="match status" value="1"/>
</dbReference>
<evidence type="ECO:0000259" key="6">
    <source>
        <dbReference type="SMART" id="SM00644"/>
    </source>
</evidence>
<evidence type="ECO:0000256" key="3">
    <source>
        <dbReference type="ARBA" id="ARBA00011901"/>
    </source>
</evidence>
<dbReference type="InterPro" id="IPR036365">
    <property type="entry name" value="PGBD-like_sf"/>
</dbReference>
<accession>A0AAU6U840</accession>
<organism evidence="7">
    <name type="scientific">bacterium 19CA06SA08-2</name>
    <dbReference type="NCBI Taxonomy" id="2920658"/>
    <lineage>
        <taxon>Bacteria</taxon>
    </lineage>
</organism>
<dbReference type="PANTHER" id="PTHR30417:SF1">
    <property type="entry name" value="N-ACETYLMURAMOYL-L-ALANINE AMIDASE AMID"/>
    <property type="match status" value="1"/>
</dbReference>
<evidence type="ECO:0000256" key="4">
    <source>
        <dbReference type="ARBA" id="ARBA00022801"/>
    </source>
</evidence>
<dbReference type="SMART" id="SM00644">
    <property type="entry name" value="Ami_2"/>
    <property type="match status" value="1"/>
</dbReference>
<feature type="domain" description="N-acetylmuramoyl-L-alanine amidase" evidence="6">
    <location>
        <begin position="57"/>
        <end position="208"/>
    </location>
</feature>